<dbReference type="Proteomes" id="UP000324222">
    <property type="component" value="Unassembled WGS sequence"/>
</dbReference>
<proteinExistence type="predicted"/>
<gene>
    <name evidence="2" type="ORF">E2C01_090563</name>
</gene>
<feature type="region of interest" description="Disordered" evidence="1">
    <location>
        <begin position="50"/>
        <end position="95"/>
    </location>
</feature>
<organism evidence="2 3">
    <name type="scientific">Portunus trituberculatus</name>
    <name type="common">Swimming crab</name>
    <name type="synonym">Neptunus trituberculatus</name>
    <dbReference type="NCBI Taxonomy" id="210409"/>
    <lineage>
        <taxon>Eukaryota</taxon>
        <taxon>Metazoa</taxon>
        <taxon>Ecdysozoa</taxon>
        <taxon>Arthropoda</taxon>
        <taxon>Crustacea</taxon>
        <taxon>Multicrustacea</taxon>
        <taxon>Malacostraca</taxon>
        <taxon>Eumalacostraca</taxon>
        <taxon>Eucarida</taxon>
        <taxon>Decapoda</taxon>
        <taxon>Pleocyemata</taxon>
        <taxon>Brachyura</taxon>
        <taxon>Eubrachyura</taxon>
        <taxon>Portunoidea</taxon>
        <taxon>Portunidae</taxon>
        <taxon>Portuninae</taxon>
        <taxon>Portunus</taxon>
    </lineage>
</organism>
<sequence length="158" mass="17499">MEKWVNEGRAVLEGNDHLGERSWDGEVLKGGSVMAPAACLGNWFIRREGGPSPMEQQERPRTCSLSTVEPSMGWDGGMADGMHQEHHTRTGKDEENAQTMNIEWRPRDTKFSRGSCVVTACCASQLLLGDVRASRNTVPYSETLCSLTTTIFQGHKDD</sequence>
<comment type="caution">
    <text evidence="2">The sequence shown here is derived from an EMBL/GenBank/DDBJ whole genome shotgun (WGS) entry which is preliminary data.</text>
</comment>
<reference evidence="2 3" key="1">
    <citation type="submission" date="2019-05" db="EMBL/GenBank/DDBJ databases">
        <title>Another draft genome of Portunus trituberculatus and its Hox gene families provides insights of decapod evolution.</title>
        <authorList>
            <person name="Jeong J.-H."/>
            <person name="Song I."/>
            <person name="Kim S."/>
            <person name="Choi T."/>
            <person name="Kim D."/>
            <person name="Ryu S."/>
            <person name="Kim W."/>
        </authorList>
    </citation>
    <scope>NUCLEOTIDE SEQUENCE [LARGE SCALE GENOMIC DNA]</scope>
    <source>
        <tissue evidence="2">Muscle</tissue>
    </source>
</reference>
<feature type="compositionally biased region" description="Basic and acidic residues" evidence="1">
    <location>
        <begin position="82"/>
        <end position="95"/>
    </location>
</feature>
<keyword evidence="3" id="KW-1185">Reference proteome</keyword>
<accession>A0A5B7JM38</accession>
<evidence type="ECO:0000313" key="2">
    <source>
        <dbReference type="EMBL" id="MPC95356.1"/>
    </source>
</evidence>
<dbReference type="AlphaFoldDB" id="A0A5B7JM38"/>
<protein>
    <submittedName>
        <fullName evidence="2">Uncharacterized protein</fullName>
    </submittedName>
</protein>
<dbReference type="EMBL" id="VSRR010101908">
    <property type="protein sequence ID" value="MPC95356.1"/>
    <property type="molecule type" value="Genomic_DNA"/>
</dbReference>
<evidence type="ECO:0000313" key="3">
    <source>
        <dbReference type="Proteomes" id="UP000324222"/>
    </source>
</evidence>
<evidence type="ECO:0000256" key="1">
    <source>
        <dbReference type="SAM" id="MobiDB-lite"/>
    </source>
</evidence>
<name>A0A5B7JM38_PORTR</name>